<dbReference type="PANTHER" id="PTHR19422">
    <property type="entry name" value="GAG RETROVIRAL POLYPROTEIN"/>
    <property type="match status" value="1"/>
</dbReference>
<reference evidence="5" key="2">
    <citation type="submission" date="2025-09" db="UniProtKB">
        <authorList>
            <consortium name="Ensembl"/>
        </authorList>
    </citation>
    <scope>IDENTIFICATION</scope>
</reference>
<evidence type="ECO:0000256" key="3">
    <source>
        <dbReference type="ARBA" id="ARBA00022801"/>
    </source>
</evidence>
<dbReference type="CDD" id="cd07557">
    <property type="entry name" value="trimeric_dUTPase"/>
    <property type="match status" value="1"/>
</dbReference>
<evidence type="ECO:0000313" key="5">
    <source>
        <dbReference type="Ensembl" id="ENSBJAP00000013038.1"/>
    </source>
</evidence>
<dbReference type="Ensembl" id="ENSBJAT00000013395.1">
    <property type="protein sequence ID" value="ENSBJAP00000013038.1"/>
    <property type="gene ID" value="ENSBJAG00000008727.1"/>
</dbReference>
<dbReference type="GO" id="GO:0004190">
    <property type="term" value="F:aspartic-type endopeptidase activity"/>
    <property type="evidence" value="ECO:0007669"/>
    <property type="project" value="UniProtKB-KW"/>
</dbReference>
<dbReference type="InterPro" id="IPR033704">
    <property type="entry name" value="dUTPase_trimeric"/>
</dbReference>
<dbReference type="Gene3D" id="2.70.40.10">
    <property type="match status" value="1"/>
</dbReference>
<dbReference type="GO" id="GO:0006508">
    <property type="term" value="P:proteolysis"/>
    <property type="evidence" value="ECO:0007669"/>
    <property type="project" value="UniProtKB-KW"/>
</dbReference>
<proteinExistence type="predicted"/>
<name>A0A8C0HLM3_9AVES</name>
<keyword evidence="2" id="KW-0064">Aspartyl protease</keyword>
<evidence type="ECO:0000313" key="6">
    <source>
        <dbReference type="Proteomes" id="UP000694555"/>
    </source>
</evidence>
<dbReference type="Proteomes" id="UP000694555">
    <property type="component" value="Unplaced"/>
</dbReference>
<keyword evidence="3" id="KW-0378">Hydrolase</keyword>
<evidence type="ECO:0000256" key="2">
    <source>
        <dbReference type="ARBA" id="ARBA00022750"/>
    </source>
</evidence>
<dbReference type="PANTHER" id="PTHR19422:SF123">
    <property type="entry name" value="RT1 CLASS I, LOCUS CE15"/>
    <property type="match status" value="1"/>
</dbReference>
<dbReference type="InterPro" id="IPR029054">
    <property type="entry name" value="dUTPase-like"/>
</dbReference>
<accession>A0A8C0HLM3</accession>
<dbReference type="InterPro" id="IPR036157">
    <property type="entry name" value="dUTPase-like_sf"/>
</dbReference>
<keyword evidence="1" id="KW-0645">Protease</keyword>
<feature type="domain" description="dUTPase-like" evidence="4">
    <location>
        <begin position="38"/>
        <end position="138"/>
    </location>
</feature>
<evidence type="ECO:0000259" key="4">
    <source>
        <dbReference type="Pfam" id="PF00692"/>
    </source>
</evidence>
<dbReference type="SUPFAM" id="SSF51283">
    <property type="entry name" value="dUTPase-like"/>
    <property type="match status" value="1"/>
</dbReference>
<evidence type="ECO:0000256" key="1">
    <source>
        <dbReference type="ARBA" id="ARBA00022670"/>
    </source>
</evidence>
<dbReference type="AlphaFoldDB" id="A0A8C0HLM3"/>
<keyword evidence="6" id="KW-1185">Reference proteome</keyword>
<dbReference type="Pfam" id="PF00692">
    <property type="entry name" value="dUTPase"/>
    <property type="match status" value="1"/>
</dbReference>
<dbReference type="InterPro" id="IPR051592">
    <property type="entry name" value="HERV-K_Pro_peptidase_A2"/>
</dbReference>
<reference evidence="5" key="1">
    <citation type="submission" date="2025-08" db="UniProtKB">
        <authorList>
            <consortium name="Ensembl"/>
        </authorList>
    </citation>
    <scope>IDENTIFICATION</scope>
</reference>
<organism evidence="5 6">
    <name type="scientific">Buteo japonicus</name>
    <dbReference type="NCBI Taxonomy" id="224669"/>
    <lineage>
        <taxon>Eukaryota</taxon>
        <taxon>Metazoa</taxon>
        <taxon>Chordata</taxon>
        <taxon>Craniata</taxon>
        <taxon>Vertebrata</taxon>
        <taxon>Euteleostomi</taxon>
        <taxon>Archelosauria</taxon>
        <taxon>Archosauria</taxon>
        <taxon>Dinosauria</taxon>
        <taxon>Saurischia</taxon>
        <taxon>Theropoda</taxon>
        <taxon>Coelurosauria</taxon>
        <taxon>Aves</taxon>
        <taxon>Neognathae</taxon>
        <taxon>Neoaves</taxon>
        <taxon>Telluraves</taxon>
        <taxon>Accipitrimorphae</taxon>
        <taxon>Accipitriformes</taxon>
        <taxon>Accipitridae</taxon>
        <taxon>Accipitrinae</taxon>
        <taxon>Buteo</taxon>
    </lineage>
</organism>
<sequence>MPSKGKGRPVLRPSKLQCPASYGADESVVNQLKRYRVTDLCSATSGSAGLDLAVTTEVVLNTPKEIKVVSTGIWGPLPKGMVGLILGCSSTSKQGILVLPGIIDSDYQGELKIMITVLFGYHVLQPGQQVAQLLLFPYWVPNSKQVP</sequence>
<protein>
    <recommendedName>
        <fullName evidence="4">dUTPase-like domain-containing protein</fullName>
    </recommendedName>
</protein>